<dbReference type="AlphaFoldDB" id="A0A7Z2VLI2"/>
<feature type="region of interest" description="Disordered" evidence="1">
    <location>
        <begin position="41"/>
        <end position="66"/>
    </location>
</feature>
<sequence length="66" mass="6905">MRKCEVISSGGCLSEGDSVKEQSEGDQSMRICEVNSSGGCLSEGDSVAEGTSVPINLSQLRRNPQA</sequence>
<dbReference type="EMBL" id="CP051680">
    <property type="protein sequence ID" value="QJD85287.1"/>
    <property type="molecule type" value="Genomic_DNA"/>
</dbReference>
<feature type="compositionally biased region" description="Polar residues" evidence="1">
    <location>
        <begin position="53"/>
        <end position="66"/>
    </location>
</feature>
<dbReference type="KEGG" id="cheb:HH215_20330"/>
<dbReference type="RefSeq" id="WP_169281552.1">
    <property type="nucleotide sequence ID" value="NZ_CP051680.1"/>
</dbReference>
<keyword evidence="3" id="KW-1185">Reference proteome</keyword>
<dbReference type="Proteomes" id="UP000502248">
    <property type="component" value="Chromosome"/>
</dbReference>
<evidence type="ECO:0000313" key="2">
    <source>
        <dbReference type="EMBL" id="QJD85287.1"/>
    </source>
</evidence>
<evidence type="ECO:0000256" key="1">
    <source>
        <dbReference type="SAM" id="MobiDB-lite"/>
    </source>
</evidence>
<proteinExistence type="predicted"/>
<reference evidence="2 3" key="1">
    <citation type="submission" date="2020-04" db="EMBL/GenBank/DDBJ databases">
        <title>Genome sequencing of novel species.</title>
        <authorList>
            <person name="Heo J."/>
            <person name="Kim S.-J."/>
            <person name="Kim J.-S."/>
            <person name="Hong S.-B."/>
            <person name="Kwon S.-W."/>
        </authorList>
    </citation>
    <scope>NUCLEOTIDE SEQUENCE [LARGE SCALE GENOMIC DNA]</scope>
    <source>
        <strain evidence="2 3">MFER-1</strain>
    </source>
</reference>
<gene>
    <name evidence="2" type="ORF">HH215_20330</name>
</gene>
<organism evidence="2 3">
    <name type="scientific">Cohnella herbarum</name>
    <dbReference type="NCBI Taxonomy" id="2728023"/>
    <lineage>
        <taxon>Bacteria</taxon>
        <taxon>Bacillati</taxon>
        <taxon>Bacillota</taxon>
        <taxon>Bacilli</taxon>
        <taxon>Bacillales</taxon>
        <taxon>Paenibacillaceae</taxon>
        <taxon>Cohnella</taxon>
    </lineage>
</organism>
<name>A0A7Z2VLI2_9BACL</name>
<evidence type="ECO:0000313" key="3">
    <source>
        <dbReference type="Proteomes" id="UP000502248"/>
    </source>
</evidence>
<protein>
    <submittedName>
        <fullName evidence="2">Uncharacterized protein</fullName>
    </submittedName>
</protein>
<feature type="region of interest" description="Disordered" evidence="1">
    <location>
        <begin position="1"/>
        <end position="28"/>
    </location>
</feature>
<accession>A0A7Z2VLI2</accession>